<dbReference type="Gene3D" id="1.10.10.10">
    <property type="entry name" value="Winged helix-like DNA-binding domain superfamily/Winged helix DNA-binding domain"/>
    <property type="match status" value="1"/>
</dbReference>
<evidence type="ECO:0000313" key="5">
    <source>
        <dbReference type="EMBL" id="KFN50130.1"/>
    </source>
</evidence>
<evidence type="ECO:0000313" key="6">
    <source>
        <dbReference type="Proteomes" id="UP000029391"/>
    </source>
</evidence>
<dbReference type="InterPro" id="IPR036388">
    <property type="entry name" value="WH-like_DNA-bd_sf"/>
</dbReference>
<evidence type="ECO:0000256" key="3">
    <source>
        <dbReference type="ARBA" id="ARBA00023163"/>
    </source>
</evidence>
<keyword evidence="2" id="KW-0238">DNA-binding</keyword>
<dbReference type="CDD" id="cd06170">
    <property type="entry name" value="LuxR_C_like"/>
    <property type="match status" value="1"/>
</dbReference>
<dbReference type="PANTHER" id="PTHR43214:SF41">
    <property type="entry name" value="NITRATE_NITRITE RESPONSE REGULATOR PROTEIN NARP"/>
    <property type="match status" value="1"/>
</dbReference>
<feature type="domain" description="HTH luxR-type" evidence="4">
    <location>
        <begin position="829"/>
        <end position="894"/>
    </location>
</feature>
<keyword evidence="1" id="KW-0805">Transcription regulation</keyword>
<dbReference type="PROSITE" id="PS00622">
    <property type="entry name" value="HTH_LUXR_1"/>
    <property type="match status" value="1"/>
</dbReference>
<evidence type="ECO:0000256" key="1">
    <source>
        <dbReference type="ARBA" id="ARBA00023015"/>
    </source>
</evidence>
<dbReference type="InterPro" id="IPR000792">
    <property type="entry name" value="Tscrpt_reg_LuxR_C"/>
</dbReference>
<dbReference type="InterPro" id="IPR011990">
    <property type="entry name" value="TPR-like_helical_dom_sf"/>
</dbReference>
<dbReference type="InterPro" id="IPR027417">
    <property type="entry name" value="P-loop_NTPase"/>
</dbReference>
<sequence>MSDAEFTLKSTPPRVPRAALLRERLVRVRDDVRESTAVFVVAPAGFGKSTLLLQWRRRWLEKGAQVAWLDADGEDEPLRFARAARFAVRAAIGRAGSGDDDGGGRAMHVLTGLLAEVARTGAETVLMIDQAERLPAATLHGPLQYLLLNAPGNLRIVLGSREPPALRTAELAAHGHAVVVGTDDLRLRPGEALEVLQRRLGSRLTLAEATRLQDLAEGWPLGLQLAVAAIEHEADLAAAVRRISARRGHLQSYFLESLPGWLAPPAYAFLVRAAILAHPTVELCRAVTGDPEAGLHLDALLRHSPILARNEDDDRYHLHPLARDFLLARFDELPAQERTSLHARAAAACEAAGLLHEAAQHALAAGDEAAATRLAIRALWSLGTHGRLDEATGWLARLPGETLAADATLALVAGWIHALGDGHAEALRHALAVAGDPRASPSQVMAALRVAGGAAIYADRIDLLPTLLARFPRANVPIDDPLFAVAPLNGQAFLALHAGDSARVRALVAQVLGFGSGGSLRLANAFATAMAALRHLADAEPRHAEALLKPALARAEREDGRRGTVAAILAAVRAATLGEAGDGDGVEAVLADRLDVVENAMPDLVLAAYRALIRAAAARGDERRALTLIASLEAVGQRRGLPRLRLHALTEQIRLHAHAGRAETATRLVATLDRFLAAIPPEPDAPLSAQAHLAAALARALAAYANADHAAATRELARADALATRWRRGRDALTILVLRALLGADGDREAAARLLAEARGLAAIGGVGRVFAEAHPAAVALARELLPAENGSGRNGARAAAWGAYAAYAATTSEAAEAAAGAAPTVARAPARAGLLTAKEAEILRLLGRGLSNKSIARALDVSAETIKWHLKNVFAKLGAGTRRHAVERARLLDLVD</sequence>
<gene>
    <name evidence="5" type="ORF">P873_08120</name>
</gene>
<proteinExistence type="predicted"/>
<dbReference type="InterPro" id="IPR059106">
    <property type="entry name" value="WHD_MalT"/>
</dbReference>
<dbReference type="Gene3D" id="1.25.40.10">
    <property type="entry name" value="Tetratricopeptide repeat domain"/>
    <property type="match status" value="1"/>
</dbReference>
<organism evidence="5 6">
    <name type="scientific">Arenimonas composti TR7-09 = DSM 18010</name>
    <dbReference type="NCBI Taxonomy" id="1121013"/>
    <lineage>
        <taxon>Bacteria</taxon>
        <taxon>Pseudomonadati</taxon>
        <taxon>Pseudomonadota</taxon>
        <taxon>Gammaproteobacteria</taxon>
        <taxon>Lysobacterales</taxon>
        <taxon>Lysobacteraceae</taxon>
        <taxon>Arenimonas</taxon>
    </lineage>
</organism>
<dbReference type="Proteomes" id="UP000029391">
    <property type="component" value="Unassembled WGS sequence"/>
</dbReference>
<comment type="caution">
    <text evidence="5">The sequence shown here is derived from an EMBL/GenBank/DDBJ whole genome shotgun (WGS) entry which is preliminary data.</text>
</comment>
<dbReference type="STRING" id="1121013.GCA_000426365_01818"/>
<dbReference type="RefSeq" id="WP_026817048.1">
    <property type="nucleotide sequence ID" value="NZ_AUFF01000003.1"/>
</dbReference>
<dbReference type="OrthoDB" id="9793083at2"/>
<dbReference type="InterPro" id="IPR039420">
    <property type="entry name" value="WalR-like"/>
</dbReference>
<dbReference type="PANTHER" id="PTHR43214">
    <property type="entry name" value="TWO-COMPONENT RESPONSE REGULATOR"/>
    <property type="match status" value="1"/>
</dbReference>
<accession>A0A091C0H2</accession>
<evidence type="ECO:0000259" key="4">
    <source>
        <dbReference type="PROSITE" id="PS50043"/>
    </source>
</evidence>
<keyword evidence="3" id="KW-0804">Transcription</keyword>
<dbReference type="Pfam" id="PF00196">
    <property type="entry name" value="GerE"/>
    <property type="match status" value="1"/>
</dbReference>
<dbReference type="InterPro" id="IPR016032">
    <property type="entry name" value="Sig_transdc_resp-reg_C-effctor"/>
</dbReference>
<dbReference type="GO" id="GO:0006355">
    <property type="term" value="P:regulation of DNA-templated transcription"/>
    <property type="evidence" value="ECO:0007669"/>
    <property type="project" value="InterPro"/>
</dbReference>
<dbReference type="GO" id="GO:0003677">
    <property type="term" value="F:DNA binding"/>
    <property type="evidence" value="ECO:0007669"/>
    <property type="project" value="UniProtKB-KW"/>
</dbReference>
<dbReference type="SMART" id="SM00421">
    <property type="entry name" value="HTH_LUXR"/>
    <property type="match status" value="1"/>
</dbReference>
<reference evidence="5 6" key="1">
    <citation type="submission" date="2013-09" db="EMBL/GenBank/DDBJ databases">
        <title>Genome sequencing of Arenimonas composti.</title>
        <authorList>
            <person name="Chen F."/>
            <person name="Wang G."/>
        </authorList>
    </citation>
    <scope>NUCLEOTIDE SEQUENCE [LARGE SCALE GENOMIC DNA]</scope>
    <source>
        <strain evidence="5 6">TR7-09</strain>
    </source>
</reference>
<name>A0A091C0H2_9GAMM</name>
<dbReference type="eggNOG" id="COG2909">
    <property type="taxonomic scope" value="Bacteria"/>
</dbReference>
<dbReference type="SUPFAM" id="SSF52540">
    <property type="entry name" value="P-loop containing nucleoside triphosphate hydrolases"/>
    <property type="match status" value="1"/>
</dbReference>
<dbReference type="SUPFAM" id="SSF46894">
    <property type="entry name" value="C-terminal effector domain of the bipartite response regulators"/>
    <property type="match status" value="1"/>
</dbReference>
<dbReference type="AlphaFoldDB" id="A0A091C0H2"/>
<keyword evidence="6" id="KW-1185">Reference proteome</keyword>
<dbReference type="Pfam" id="PF25873">
    <property type="entry name" value="WHD_MalT"/>
    <property type="match status" value="1"/>
</dbReference>
<protein>
    <recommendedName>
        <fullName evidence="4">HTH luxR-type domain-containing protein</fullName>
    </recommendedName>
</protein>
<dbReference type="PRINTS" id="PR00038">
    <property type="entry name" value="HTHLUXR"/>
</dbReference>
<dbReference type="PROSITE" id="PS50043">
    <property type="entry name" value="HTH_LUXR_2"/>
    <property type="match status" value="1"/>
</dbReference>
<evidence type="ECO:0000256" key="2">
    <source>
        <dbReference type="ARBA" id="ARBA00023125"/>
    </source>
</evidence>
<dbReference type="EMBL" id="AWXU01000023">
    <property type="protein sequence ID" value="KFN50130.1"/>
    <property type="molecule type" value="Genomic_DNA"/>
</dbReference>